<dbReference type="PANTHER" id="PTHR13844">
    <property type="entry name" value="SWI/SNF-RELATED MATRIX-ASSOCIATED ACTIN-DEPENDENT REGULATOR OF CHROMATIN SUBFAMILY D"/>
    <property type="match status" value="1"/>
</dbReference>
<evidence type="ECO:0000313" key="3">
    <source>
        <dbReference type="EMBL" id="MBN4066727.1"/>
    </source>
</evidence>
<reference evidence="3 4" key="1">
    <citation type="submission" date="2021-02" db="EMBL/GenBank/DDBJ databases">
        <title>Activity-based single-cell genomes from oceanic crustal fluid captures similar information to metagenomic and metatranscriptomic surveys with orders of magnitude less sampling.</title>
        <authorList>
            <person name="D'Angelo T.S."/>
            <person name="Orcutt B.N."/>
        </authorList>
    </citation>
    <scope>NUCLEOTIDE SEQUENCE [LARGE SCALE GENOMIC DNA]</scope>
    <source>
        <strain evidence="3">AH-315-G07</strain>
    </source>
</reference>
<dbReference type="InterPro" id="IPR003121">
    <property type="entry name" value="SWIB_MDM2_domain"/>
</dbReference>
<protein>
    <recommendedName>
        <fullName evidence="2">DM2 domain-containing protein</fullName>
    </recommendedName>
</protein>
<dbReference type="InterPro" id="IPR036885">
    <property type="entry name" value="SWIB_MDM2_dom_sf"/>
</dbReference>
<dbReference type="InterPro" id="IPR019835">
    <property type="entry name" value="SWIB_domain"/>
</dbReference>
<dbReference type="CDD" id="cd10567">
    <property type="entry name" value="SWIB-MDM2_like"/>
    <property type="match status" value="1"/>
</dbReference>
<dbReference type="EMBL" id="JAFITR010000019">
    <property type="protein sequence ID" value="MBN4066727.1"/>
    <property type="molecule type" value="Genomic_DNA"/>
</dbReference>
<evidence type="ECO:0000256" key="1">
    <source>
        <dbReference type="SAM" id="MobiDB-lite"/>
    </source>
</evidence>
<accession>A0ABS3AUS1</accession>
<dbReference type="Pfam" id="PF02201">
    <property type="entry name" value="SWIB"/>
    <property type="match status" value="1"/>
</dbReference>
<dbReference type="Gene3D" id="1.10.245.10">
    <property type="entry name" value="SWIB/MDM2 domain"/>
    <property type="match status" value="1"/>
</dbReference>
<keyword evidence="4" id="KW-1185">Reference proteome</keyword>
<gene>
    <name evidence="3" type="ORF">JYU14_01430</name>
</gene>
<comment type="caution">
    <text evidence="3">The sequence shown here is derived from an EMBL/GenBank/DDBJ whole genome shotgun (WGS) entry which is preliminary data.</text>
</comment>
<evidence type="ECO:0000313" key="4">
    <source>
        <dbReference type="Proteomes" id="UP000722121"/>
    </source>
</evidence>
<feature type="region of interest" description="Disordered" evidence="1">
    <location>
        <begin position="1"/>
        <end position="51"/>
    </location>
</feature>
<proteinExistence type="predicted"/>
<dbReference type="SUPFAM" id="SSF47592">
    <property type="entry name" value="SWIB/MDM2 domain"/>
    <property type="match status" value="1"/>
</dbReference>
<dbReference type="Proteomes" id="UP000722121">
    <property type="component" value="Unassembled WGS sequence"/>
</dbReference>
<dbReference type="PROSITE" id="PS51925">
    <property type="entry name" value="SWIB_MDM2"/>
    <property type="match status" value="1"/>
</dbReference>
<dbReference type="SMART" id="SM00151">
    <property type="entry name" value="SWIB"/>
    <property type="match status" value="1"/>
</dbReference>
<feature type="domain" description="DM2" evidence="2">
    <location>
        <begin position="29"/>
        <end position="107"/>
    </location>
</feature>
<sequence length="112" mass="12611">MTTATKNKTNKNKNKTNTNTNTNTKKNTAFNRPVNVSETLSRVVGSGPMPRTEVTKRVWDYIKKNNRQDPKNKRNIVPDATLAQVFGSSQPIDMFKMTGIISKHLSENTRSS</sequence>
<name>A0ABS3AUS1_9BACT</name>
<feature type="compositionally biased region" description="Low complexity" evidence="1">
    <location>
        <begin position="15"/>
        <end position="29"/>
    </location>
</feature>
<organism evidence="3 4">
    <name type="scientific">Simkania negevensis</name>
    <dbReference type="NCBI Taxonomy" id="83561"/>
    <lineage>
        <taxon>Bacteria</taxon>
        <taxon>Pseudomonadati</taxon>
        <taxon>Chlamydiota</taxon>
        <taxon>Chlamydiia</taxon>
        <taxon>Parachlamydiales</taxon>
        <taxon>Simkaniaceae</taxon>
        <taxon>Simkania</taxon>
    </lineage>
</organism>
<evidence type="ECO:0000259" key="2">
    <source>
        <dbReference type="PROSITE" id="PS51925"/>
    </source>
</evidence>